<proteinExistence type="predicted"/>
<dbReference type="SUPFAM" id="SSF46785">
    <property type="entry name" value="Winged helix' DNA-binding domain"/>
    <property type="match status" value="1"/>
</dbReference>
<dbReference type="eggNOG" id="COG1522">
    <property type="taxonomic scope" value="Bacteria"/>
</dbReference>
<accession>A0A1G9YI00</accession>
<dbReference type="GO" id="GO:0043565">
    <property type="term" value="F:sequence-specific DNA binding"/>
    <property type="evidence" value="ECO:0007669"/>
    <property type="project" value="InterPro"/>
</dbReference>
<dbReference type="GO" id="GO:0043200">
    <property type="term" value="P:response to amino acid"/>
    <property type="evidence" value="ECO:0007669"/>
    <property type="project" value="TreeGrafter"/>
</dbReference>
<dbReference type="Pfam" id="PF13404">
    <property type="entry name" value="HTH_AsnC-type"/>
    <property type="match status" value="1"/>
</dbReference>
<keyword evidence="3" id="KW-0804">Transcription</keyword>
<dbReference type="EMBL" id="LT629701">
    <property type="protein sequence ID" value="SDN08784.1"/>
    <property type="molecule type" value="Genomic_DNA"/>
</dbReference>
<dbReference type="GO" id="GO:0005829">
    <property type="term" value="C:cytosol"/>
    <property type="evidence" value="ECO:0007669"/>
    <property type="project" value="TreeGrafter"/>
</dbReference>
<dbReference type="SMART" id="SM00344">
    <property type="entry name" value="HTH_ASNC"/>
    <property type="match status" value="1"/>
</dbReference>
<protein>
    <submittedName>
        <fullName evidence="5">Lrp/AsnC family transcriptional regulator, leucine-responsive regulatory protein</fullName>
    </submittedName>
</protein>
<dbReference type="InterPro" id="IPR019887">
    <property type="entry name" value="Tscrpt_reg_AsnC/Lrp_C"/>
</dbReference>
<dbReference type="Pfam" id="PF01037">
    <property type="entry name" value="AsnC_trans_reg"/>
    <property type="match status" value="1"/>
</dbReference>
<evidence type="ECO:0000256" key="3">
    <source>
        <dbReference type="ARBA" id="ARBA00023163"/>
    </source>
</evidence>
<dbReference type="Proteomes" id="UP000183376">
    <property type="component" value="Chromosome I"/>
</dbReference>
<dbReference type="PROSITE" id="PS50956">
    <property type="entry name" value="HTH_ASNC_2"/>
    <property type="match status" value="1"/>
</dbReference>
<dbReference type="FunFam" id="1.10.10.10:FF:000186">
    <property type="entry name" value="AsnC family transcriptional regulator"/>
    <property type="match status" value="1"/>
</dbReference>
<organism evidence="5 6">
    <name type="scientific">Allokutzneria albata</name>
    <name type="common">Kibdelosporangium albatum</name>
    <dbReference type="NCBI Taxonomy" id="211114"/>
    <lineage>
        <taxon>Bacteria</taxon>
        <taxon>Bacillati</taxon>
        <taxon>Actinomycetota</taxon>
        <taxon>Actinomycetes</taxon>
        <taxon>Pseudonocardiales</taxon>
        <taxon>Pseudonocardiaceae</taxon>
        <taxon>Allokutzneria</taxon>
    </lineage>
</organism>
<dbReference type="InterPro" id="IPR011008">
    <property type="entry name" value="Dimeric_a/b-barrel"/>
</dbReference>
<evidence type="ECO:0000259" key="4">
    <source>
        <dbReference type="PROSITE" id="PS50956"/>
    </source>
</evidence>
<keyword evidence="6" id="KW-1185">Reference proteome</keyword>
<name>A0A1G9YI00_ALLAB</name>
<evidence type="ECO:0000256" key="1">
    <source>
        <dbReference type="ARBA" id="ARBA00023015"/>
    </source>
</evidence>
<keyword evidence="2" id="KW-0238">DNA-binding</keyword>
<dbReference type="InterPro" id="IPR000485">
    <property type="entry name" value="AsnC-type_HTH_dom"/>
</dbReference>
<evidence type="ECO:0000313" key="6">
    <source>
        <dbReference type="Proteomes" id="UP000183376"/>
    </source>
</evidence>
<dbReference type="OrthoDB" id="9809462at2"/>
<dbReference type="PRINTS" id="PR00033">
    <property type="entry name" value="HTHASNC"/>
</dbReference>
<dbReference type="InterPro" id="IPR036388">
    <property type="entry name" value="WH-like_DNA-bd_sf"/>
</dbReference>
<keyword evidence="1" id="KW-0805">Transcription regulation</keyword>
<dbReference type="AlphaFoldDB" id="A0A1G9YI00"/>
<evidence type="ECO:0000313" key="5">
    <source>
        <dbReference type="EMBL" id="SDN08784.1"/>
    </source>
</evidence>
<dbReference type="Gene3D" id="3.30.70.920">
    <property type="match status" value="1"/>
</dbReference>
<dbReference type="InterPro" id="IPR019888">
    <property type="entry name" value="Tscrpt_reg_AsnC-like"/>
</dbReference>
<dbReference type="PANTHER" id="PTHR30154">
    <property type="entry name" value="LEUCINE-RESPONSIVE REGULATORY PROTEIN"/>
    <property type="match status" value="1"/>
</dbReference>
<dbReference type="InterPro" id="IPR036390">
    <property type="entry name" value="WH_DNA-bd_sf"/>
</dbReference>
<feature type="domain" description="HTH asnC-type" evidence="4">
    <location>
        <begin position="9"/>
        <end position="70"/>
    </location>
</feature>
<gene>
    <name evidence="5" type="ORF">SAMN04489726_4843</name>
</gene>
<sequence length="154" mass="16802">MSDDSPVALDAVDWQILAELQEDARLTYAELGRRVGLGATAATGRVRRLTESGVIKGFRAEVDLERVGYAVLAVVRLRYPSGNYRKLHAELERTAEILQCHHVTGEDCFVLFVAARNMRHLERLAGRIAALGSITTSVVYSSPLPSRAVGAPAE</sequence>
<dbReference type="RefSeq" id="WP_030427689.1">
    <property type="nucleotide sequence ID" value="NZ_JOEF01000002.1"/>
</dbReference>
<dbReference type="PANTHER" id="PTHR30154:SF53">
    <property type="entry name" value="HTH-TYPE TRANSCRIPTIONAL REGULATOR LRPC"/>
    <property type="match status" value="1"/>
</dbReference>
<dbReference type="SUPFAM" id="SSF54909">
    <property type="entry name" value="Dimeric alpha+beta barrel"/>
    <property type="match status" value="1"/>
</dbReference>
<dbReference type="Gene3D" id="1.10.10.10">
    <property type="entry name" value="Winged helix-like DNA-binding domain superfamily/Winged helix DNA-binding domain"/>
    <property type="match status" value="1"/>
</dbReference>
<evidence type="ECO:0000256" key="2">
    <source>
        <dbReference type="ARBA" id="ARBA00023125"/>
    </source>
</evidence>
<dbReference type="STRING" id="211114.SAMN04489726_4843"/>
<reference evidence="5 6" key="1">
    <citation type="submission" date="2016-10" db="EMBL/GenBank/DDBJ databases">
        <authorList>
            <person name="de Groot N.N."/>
        </authorList>
    </citation>
    <scope>NUCLEOTIDE SEQUENCE [LARGE SCALE GENOMIC DNA]</scope>
    <source>
        <strain evidence="5 6">DSM 44149</strain>
    </source>
</reference>